<protein>
    <submittedName>
        <fullName evidence="2">VOC family protein</fullName>
    </submittedName>
</protein>
<comment type="caution">
    <text evidence="2">The sequence shown here is derived from an EMBL/GenBank/DDBJ whole genome shotgun (WGS) entry which is preliminary data.</text>
</comment>
<proteinExistence type="predicted"/>
<accession>A0A926DH26</accession>
<evidence type="ECO:0000313" key="2">
    <source>
        <dbReference type="EMBL" id="MBC8538643.1"/>
    </source>
</evidence>
<evidence type="ECO:0000259" key="1">
    <source>
        <dbReference type="PROSITE" id="PS51819"/>
    </source>
</evidence>
<organism evidence="2 3">
    <name type="scientific">Guopingia tenuis</name>
    <dbReference type="NCBI Taxonomy" id="2763656"/>
    <lineage>
        <taxon>Bacteria</taxon>
        <taxon>Bacillati</taxon>
        <taxon>Bacillota</taxon>
        <taxon>Clostridia</taxon>
        <taxon>Christensenellales</taxon>
        <taxon>Christensenellaceae</taxon>
        <taxon>Guopingia</taxon>
    </lineage>
</organism>
<dbReference type="SUPFAM" id="SSF54593">
    <property type="entry name" value="Glyoxalase/Bleomycin resistance protein/Dihydroxybiphenyl dioxygenase"/>
    <property type="match status" value="1"/>
</dbReference>
<dbReference type="Gene3D" id="3.10.180.10">
    <property type="entry name" value="2,3-Dihydroxybiphenyl 1,2-Dioxygenase, domain 1"/>
    <property type="match status" value="1"/>
</dbReference>
<dbReference type="InterPro" id="IPR004360">
    <property type="entry name" value="Glyas_Fos-R_dOase_dom"/>
</dbReference>
<dbReference type="PROSITE" id="PS51819">
    <property type="entry name" value="VOC"/>
    <property type="match status" value="1"/>
</dbReference>
<dbReference type="InterPro" id="IPR029068">
    <property type="entry name" value="Glyas_Bleomycin-R_OHBP_Dase"/>
</dbReference>
<dbReference type="Pfam" id="PF00903">
    <property type="entry name" value="Glyoxalase"/>
    <property type="match status" value="1"/>
</dbReference>
<dbReference type="AlphaFoldDB" id="A0A926DH26"/>
<keyword evidence="3" id="KW-1185">Reference proteome</keyword>
<dbReference type="Proteomes" id="UP000617951">
    <property type="component" value="Unassembled WGS sequence"/>
</dbReference>
<dbReference type="InterPro" id="IPR037523">
    <property type="entry name" value="VOC_core"/>
</dbReference>
<name>A0A926DH26_9FIRM</name>
<dbReference type="RefSeq" id="WP_178618675.1">
    <property type="nucleotide sequence ID" value="NZ_JACRSS010000003.1"/>
</dbReference>
<feature type="domain" description="VOC" evidence="1">
    <location>
        <begin position="9"/>
        <end position="131"/>
    </location>
</feature>
<evidence type="ECO:0000313" key="3">
    <source>
        <dbReference type="Proteomes" id="UP000617951"/>
    </source>
</evidence>
<sequence>MNISETVTGLQHIGIPTNDIEKTIAFYNSLGFQTIYRTVNKAANPPEPVAFMELKGVVVETWQNGAAPGVNGAIDHIALNVTDIEAAYAAAQAGGYEILTDGILFLDFWENGVKYFSIAGPNGETLEFNQKL</sequence>
<reference evidence="2" key="1">
    <citation type="submission" date="2020-08" db="EMBL/GenBank/DDBJ databases">
        <title>Genome public.</title>
        <authorList>
            <person name="Liu C."/>
            <person name="Sun Q."/>
        </authorList>
    </citation>
    <scope>NUCLEOTIDE SEQUENCE</scope>
    <source>
        <strain evidence="2">NSJ-63</strain>
    </source>
</reference>
<dbReference type="EMBL" id="JACRSS010000003">
    <property type="protein sequence ID" value="MBC8538643.1"/>
    <property type="molecule type" value="Genomic_DNA"/>
</dbReference>
<gene>
    <name evidence="2" type="ORF">H8693_06810</name>
</gene>
<dbReference type="CDD" id="cd06587">
    <property type="entry name" value="VOC"/>
    <property type="match status" value="1"/>
</dbReference>